<evidence type="ECO:0000256" key="2">
    <source>
        <dbReference type="ARBA" id="ARBA00011799"/>
    </source>
</evidence>
<evidence type="ECO:0000256" key="9">
    <source>
        <dbReference type="SAM" id="MobiDB-lite"/>
    </source>
</evidence>
<keyword evidence="6" id="KW-0256">Endoplasmic reticulum</keyword>
<gene>
    <name evidence="10" type="ORF">LANO_0D09142G</name>
</gene>
<dbReference type="Pfam" id="PF16782">
    <property type="entry name" value="SIL1"/>
    <property type="match status" value="1"/>
</dbReference>
<dbReference type="InterPro" id="IPR031884">
    <property type="entry name" value="Sil1_fungi"/>
</dbReference>
<dbReference type="Proteomes" id="UP000189911">
    <property type="component" value="Chromosome D"/>
</dbReference>
<evidence type="ECO:0000256" key="4">
    <source>
        <dbReference type="ARBA" id="ARBA00022448"/>
    </source>
</evidence>
<evidence type="ECO:0000313" key="10">
    <source>
        <dbReference type="EMBL" id="SCU90546.1"/>
    </source>
</evidence>
<evidence type="ECO:0000256" key="3">
    <source>
        <dbReference type="ARBA" id="ARBA00015352"/>
    </source>
</evidence>
<keyword evidence="11" id="KW-1185">Reference proteome</keyword>
<dbReference type="OrthoDB" id="448649at2759"/>
<evidence type="ECO:0000256" key="5">
    <source>
        <dbReference type="ARBA" id="ARBA00022729"/>
    </source>
</evidence>
<dbReference type="AlphaFoldDB" id="A0A1G4JJJ5"/>
<sequence>MRWIVFCLAGTLANELVTLSPTTQVLTTGSSEQDKATDLLVGDNSICNSKECYPKLFEPEAFWKEIRPSQHIPAGLDIRMNLENGRREAKLNSEAKPPSGVLSEDSSVENPEDSTAYEFSQEFAKINKLAASHDFATIESILDDLLEFSHDYKQGYKIIVHEFGLLKELIFSEDTPLSTKQMSLTMLTGCLRNNPPAISYVQANDPNFTQEIFRELTGLVHQPPKPQVVVLVKRYLSILQAMLGENIELDEDVLLKLCHWGDPQIKRRALEIGSHLFSDSNHSDQSGLGKRSPSAYEIQKWVDEFAMGLQDKNVDELHIRNFFNSLYHIKQEMGKSVKVDSSFLNWLSEESENRRSRLENGLHERDLEQDEFDRKLVDSRHLIFGNPMAHRIKRFNDEL</sequence>
<keyword evidence="4" id="KW-0813">Transport</keyword>
<accession>A0A1G4JJJ5</accession>
<name>A0A1G4JJJ5_9SACH</name>
<proteinExistence type="inferred from homology"/>
<comment type="subunit">
    <text evidence="2">Interacts with KAR2.</text>
</comment>
<dbReference type="GO" id="GO:0005783">
    <property type="term" value="C:endoplasmic reticulum"/>
    <property type="evidence" value="ECO:0007669"/>
    <property type="project" value="InterPro"/>
</dbReference>
<dbReference type="EMBL" id="LT598448">
    <property type="protein sequence ID" value="SCU90546.1"/>
    <property type="molecule type" value="Genomic_DNA"/>
</dbReference>
<organism evidence="10 11">
    <name type="scientific">Lachancea nothofagi CBS 11611</name>
    <dbReference type="NCBI Taxonomy" id="1266666"/>
    <lineage>
        <taxon>Eukaryota</taxon>
        <taxon>Fungi</taxon>
        <taxon>Dikarya</taxon>
        <taxon>Ascomycota</taxon>
        <taxon>Saccharomycotina</taxon>
        <taxon>Saccharomycetes</taxon>
        <taxon>Saccharomycetales</taxon>
        <taxon>Saccharomycetaceae</taxon>
        <taxon>Lachancea</taxon>
    </lineage>
</organism>
<dbReference type="GO" id="GO:0015031">
    <property type="term" value="P:protein transport"/>
    <property type="evidence" value="ECO:0007669"/>
    <property type="project" value="UniProtKB-KW"/>
</dbReference>
<evidence type="ECO:0000313" key="11">
    <source>
        <dbReference type="Proteomes" id="UP000189911"/>
    </source>
</evidence>
<protein>
    <recommendedName>
        <fullName evidence="3">Nucleotide exchange factor SIL1</fullName>
    </recommendedName>
</protein>
<evidence type="ECO:0000256" key="1">
    <source>
        <dbReference type="ARBA" id="ARBA00010588"/>
    </source>
</evidence>
<keyword evidence="8" id="KW-0811">Translocation</keyword>
<comment type="similarity">
    <text evidence="1">Belongs to the SIL1 family.</text>
</comment>
<evidence type="ECO:0000256" key="8">
    <source>
        <dbReference type="ARBA" id="ARBA00023010"/>
    </source>
</evidence>
<feature type="region of interest" description="Disordered" evidence="9">
    <location>
        <begin position="90"/>
        <end position="114"/>
    </location>
</feature>
<keyword evidence="7" id="KW-0653">Protein transport</keyword>
<evidence type="ECO:0000256" key="6">
    <source>
        <dbReference type="ARBA" id="ARBA00022824"/>
    </source>
</evidence>
<evidence type="ECO:0000256" key="7">
    <source>
        <dbReference type="ARBA" id="ARBA00022927"/>
    </source>
</evidence>
<dbReference type="GO" id="GO:0000774">
    <property type="term" value="F:adenyl-nucleotide exchange factor activity"/>
    <property type="evidence" value="ECO:0007669"/>
    <property type="project" value="InterPro"/>
</dbReference>
<keyword evidence="5" id="KW-0732">Signal</keyword>
<dbReference type="Gene3D" id="1.25.10.10">
    <property type="entry name" value="Leucine-rich Repeat Variant"/>
    <property type="match status" value="1"/>
</dbReference>
<dbReference type="InterPro" id="IPR011989">
    <property type="entry name" value="ARM-like"/>
</dbReference>
<reference evidence="11" key="1">
    <citation type="submission" date="2016-03" db="EMBL/GenBank/DDBJ databases">
        <authorList>
            <person name="Devillers Hugo."/>
        </authorList>
    </citation>
    <scope>NUCLEOTIDE SEQUENCE [LARGE SCALE GENOMIC DNA]</scope>
</reference>